<accession>G4ZTN0</accession>
<proteinExistence type="predicted"/>
<protein>
    <submittedName>
        <fullName evidence="1">Uncharacterized protein</fullName>
    </submittedName>
</protein>
<dbReference type="InParanoid" id="G4ZTN0"/>
<sequence length="110" mass="11691">MCRCWLLTIFPGVAMFWALSVRGKLCLLPMERLLFLQNDGLSFNLDDEMYEADDGKASTVVDSKAPEGVPSMVAATASVFSSGASGAACTSTWALESLVFSAVKATSTIL</sequence>
<gene>
    <name evidence="1" type="ORF">PHYSODRAFT_260932</name>
</gene>
<organism evidence="1 2">
    <name type="scientific">Phytophthora sojae (strain P6497)</name>
    <name type="common">Soybean stem and root rot agent</name>
    <name type="synonym">Phytophthora megasperma f. sp. glycines</name>
    <dbReference type="NCBI Taxonomy" id="1094619"/>
    <lineage>
        <taxon>Eukaryota</taxon>
        <taxon>Sar</taxon>
        <taxon>Stramenopiles</taxon>
        <taxon>Oomycota</taxon>
        <taxon>Peronosporomycetes</taxon>
        <taxon>Peronosporales</taxon>
        <taxon>Peronosporaceae</taxon>
        <taxon>Phytophthora</taxon>
    </lineage>
</organism>
<dbReference type="KEGG" id="psoj:PHYSODRAFT_260932"/>
<name>G4ZTN0_PHYSP</name>
<evidence type="ECO:0000313" key="1">
    <source>
        <dbReference type="EMBL" id="EGZ12941.1"/>
    </source>
</evidence>
<dbReference type="RefSeq" id="XP_009530370.1">
    <property type="nucleotide sequence ID" value="XM_009532075.1"/>
</dbReference>
<keyword evidence="2" id="KW-1185">Reference proteome</keyword>
<dbReference type="EMBL" id="JH159156">
    <property type="protein sequence ID" value="EGZ12941.1"/>
    <property type="molecule type" value="Genomic_DNA"/>
</dbReference>
<dbReference type="AlphaFoldDB" id="G4ZTN0"/>
<reference evidence="1 2" key="1">
    <citation type="journal article" date="2006" name="Science">
        <title>Phytophthora genome sequences uncover evolutionary origins and mechanisms of pathogenesis.</title>
        <authorList>
            <person name="Tyler B.M."/>
            <person name="Tripathy S."/>
            <person name="Zhang X."/>
            <person name="Dehal P."/>
            <person name="Jiang R.H."/>
            <person name="Aerts A."/>
            <person name="Arredondo F.D."/>
            <person name="Baxter L."/>
            <person name="Bensasson D."/>
            <person name="Beynon J.L."/>
            <person name="Chapman J."/>
            <person name="Damasceno C.M."/>
            <person name="Dorrance A.E."/>
            <person name="Dou D."/>
            <person name="Dickerman A.W."/>
            <person name="Dubchak I.L."/>
            <person name="Garbelotto M."/>
            <person name="Gijzen M."/>
            <person name="Gordon S.G."/>
            <person name="Govers F."/>
            <person name="Grunwald N.J."/>
            <person name="Huang W."/>
            <person name="Ivors K.L."/>
            <person name="Jones R.W."/>
            <person name="Kamoun S."/>
            <person name="Krampis K."/>
            <person name="Lamour K.H."/>
            <person name="Lee M.K."/>
            <person name="McDonald W.H."/>
            <person name="Medina M."/>
            <person name="Meijer H.J."/>
            <person name="Nordberg E.K."/>
            <person name="Maclean D.J."/>
            <person name="Ospina-Giraldo M.D."/>
            <person name="Morris P.F."/>
            <person name="Phuntumart V."/>
            <person name="Putnam N.H."/>
            <person name="Rash S."/>
            <person name="Rose J.K."/>
            <person name="Sakihama Y."/>
            <person name="Salamov A.A."/>
            <person name="Savidor A."/>
            <person name="Scheuring C.F."/>
            <person name="Smith B.M."/>
            <person name="Sobral B.W."/>
            <person name="Terry A."/>
            <person name="Torto-Alalibo T.A."/>
            <person name="Win J."/>
            <person name="Xu Z."/>
            <person name="Zhang H."/>
            <person name="Grigoriev I.V."/>
            <person name="Rokhsar D.S."/>
            <person name="Boore J.L."/>
        </authorList>
    </citation>
    <scope>NUCLEOTIDE SEQUENCE [LARGE SCALE GENOMIC DNA]</scope>
    <source>
        <strain evidence="1 2">P6497</strain>
    </source>
</reference>
<evidence type="ECO:0000313" key="2">
    <source>
        <dbReference type="Proteomes" id="UP000002640"/>
    </source>
</evidence>
<dbReference type="GeneID" id="20639231"/>
<dbReference type="Proteomes" id="UP000002640">
    <property type="component" value="Unassembled WGS sequence"/>
</dbReference>